<dbReference type="Proteomes" id="UP000542742">
    <property type="component" value="Unassembled WGS sequence"/>
</dbReference>
<evidence type="ECO:0000313" key="1">
    <source>
        <dbReference type="EMBL" id="MBB4692749.1"/>
    </source>
</evidence>
<keyword evidence="2" id="KW-1185">Reference proteome</keyword>
<dbReference type="EMBL" id="JACHMF010000001">
    <property type="protein sequence ID" value="MBB4692749.1"/>
    <property type="molecule type" value="Genomic_DNA"/>
</dbReference>
<gene>
    <name evidence="1" type="ORF">BKA14_002897</name>
</gene>
<dbReference type="InterPro" id="IPR029058">
    <property type="entry name" value="AB_hydrolase_fold"/>
</dbReference>
<proteinExistence type="predicted"/>
<dbReference type="AlphaFoldDB" id="A0A7W7CQU3"/>
<accession>A0A7W7CQU3</accession>
<reference evidence="1 2" key="1">
    <citation type="submission" date="2020-08" db="EMBL/GenBank/DDBJ databases">
        <title>Sequencing the genomes of 1000 actinobacteria strains.</title>
        <authorList>
            <person name="Klenk H.-P."/>
        </authorList>
    </citation>
    <scope>NUCLEOTIDE SEQUENCE [LARGE SCALE GENOMIC DNA]</scope>
    <source>
        <strain evidence="1 2">DSM 45518</strain>
    </source>
</reference>
<protein>
    <submittedName>
        <fullName evidence="1">Uncharacterized protein</fullName>
    </submittedName>
</protein>
<sequence>MSLCWFTRSGASAAHTLSDQAHSTGWGRPVAVPQACAVFGSDETARRLIPAPPEARWAEFAHGGRFPALEAPADLAADLPAFFAPLQGVQVWAAGVAACGSTGHCGPRGSA</sequence>
<comment type="caution">
    <text evidence="1">The sequence shown here is derived from an EMBL/GenBank/DDBJ whole genome shotgun (WGS) entry which is preliminary data.</text>
</comment>
<name>A0A7W7CQU3_9ACTN</name>
<organism evidence="1 2">
    <name type="scientific">Paractinoplanes abujensis</name>
    <dbReference type="NCBI Taxonomy" id="882441"/>
    <lineage>
        <taxon>Bacteria</taxon>
        <taxon>Bacillati</taxon>
        <taxon>Actinomycetota</taxon>
        <taxon>Actinomycetes</taxon>
        <taxon>Micromonosporales</taxon>
        <taxon>Micromonosporaceae</taxon>
        <taxon>Paractinoplanes</taxon>
    </lineage>
</organism>
<evidence type="ECO:0000313" key="2">
    <source>
        <dbReference type="Proteomes" id="UP000542742"/>
    </source>
</evidence>
<dbReference type="Gene3D" id="3.40.50.1820">
    <property type="entry name" value="alpha/beta hydrolase"/>
    <property type="match status" value="1"/>
</dbReference>